<proteinExistence type="predicted"/>
<dbReference type="RefSeq" id="WP_011366435.1">
    <property type="nucleotide sequence ID" value="NC_007519.1"/>
</dbReference>
<keyword evidence="3" id="KW-1185">Reference proteome</keyword>
<reference evidence="2 3" key="1">
    <citation type="journal article" date="2011" name="J. Bacteriol.">
        <title>Complete genome sequence and updated annotation of Desulfovibrio alaskensis G20.</title>
        <authorList>
            <person name="Hauser L.J."/>
            <person name="Land M.L."/>
            <person name="Brown S.D."/>
            <person name="Larimer F."/>
            <person name="Keller K.L."/>
            <person name="Rapp-Giles B.J."/>
            <person name="Price M.N."/>
            <person name="Lin M."/>
            <person name="Bruce D.C."/>
            <person name="Detter J.C."/>
            <person name="Tapia R."/>
            <person name="Han C.S."/>
            <person name="Goodwin L.A."/>
            <person name="Cheng J.F."/>
            <person name="Pitluck S."/>
            <person name="Copeland A."/>
            <person name="Lucas S."/>
            <person name="Nolan M."/>
            <person name="Lapidus A.L."/>
            <person name="Palumbo A.V."/>
            <person name="Wall J.D."/>
        </authorList>
    </citation>
    <scope>NUCLEOTIDE SEQUENCE [LARGE SCALE GENOMIC DNA]</scope>
    <source>
        <strain evidence="3">ATCC BAA 1058 / DSM 17464 / G20</strain>
    </source>
</reference>
<organism evidence="2 3">
    <name type="scientific">Oleidesulfovibrio alaskensis (strain ATCC BAA-1058 / DSM 17464 / G20)</name>
    <name type="common">Desulfovibrio alaskensis</name>
    <dbReference type="NCBI Taxonomy" id="207559"/>
    <lineage>
        <taxon>Bacteria</taxon>
        <taxon>Pseudomonadati</taxon>
        <taxon>Thermodesulfobacteriota</taxon>
        <taxon>Desulfovibrionia</taxon>
        <taxon>Desulfovibrionales</taxon>
        <taxon>Desulfovibrionaceae</taxon>
        <taxon>Oleidesulfovibrio</taxon>
    </lineage>
</organism>
<feature type="compositionally biased region" description="Low complexity" evidence="1">
    <location>
        <begin position="31"/>
        <end position="48"/>
    </location>
</feature>
<feature type="region of interest" description="Disordered" evidence="1">
    <location>
        <begin position="22"/>
        <end position="50"/>
    </location>
</feature>
<dbReference type="EMBL" id="CP000112">
    <property type="protein sequence ID" value="ABB37089.1"/>
    <property type="molecule type" value="Genomic_DNA"/>
</dbReference>
<evidence type="ECO:0000313" key="3">
    <source>
        <dbReference type="Proteomes" id="UP000002710"/>
    </source>
</evidence>
<name>Q316Q7_OLEA2</name>
<dbReference type="KEGG" id="dde:Dde_0288"/>
<protein>
    <submittedName>
        <fullName evidence="2">Uncharacterized protein</fullName>
    </submittedName>
</protein>
<evidence type="ECO:0000313" key="2">
    <source>
        <dbReference type="EMBL" id="ABB37089.1"/>
    </source>
</evidence>
<dbReference type="AlphaFoldDB" id="Q316Q7"/>
<dbReference type="HOGENOM" id="CLU_2492836_0_0_7"/>
<accession>Q316Q7</accession>
<dbReference type="Proteomes" id="UP000002710">
    <property type="component" value="Chromosome"/>
</dbReference>
<sequence>MSITATRNEALGSSLSRIEEMLAKAREASGRRQTGATTTAPAAQQPMQSVPAADDVDQAYGMTMNLLGGGLHHNADATRTGHALDPERVAKLLEL</sequence>
<gene>
    <name evidence="2" type="ordered locus">Dde_0288</name>
</gene>
<evidence type="ECO:0000256" key="1">
    <source>
        <dbReference type="SAM" id="MobiDB-lite"/>
    </source>
</evidence>